<gene>
    <name evidence="2" type="ORF">DI565_11410</name>
</gene>
<dbReference type="AlphaFoldDB" id="A0A2W5MND6"/>
<organism evidence="2 3">
    <name type="scientific">Ancylobacter novellus</name>
    <name type="common">Thiobacillus novellus</name>
    <dbReference type="NCBI Taxonomy" id="921"/>
    <lineage>
        <taxon>Bacteria</taxon>
        <taxon>Pseudomonadati</taxon>
        <taxon>Pseudomonadota</taxon>
        <taxon>Alphaproteobacteria</taxon>
        <taxon>Hyphomicrobiales</taxon>
        <taxon>Xanthobacteraceae</taxon>
        <taxon>Ancylobacter</taxon>
    </lineage>
</organism>
<protein>
    <submittedName>
        <fullName evidence="2">Uncharacterized protein</fullName>
    </submittedName>
</protein>
<comment type="caution">
    <text evidence="2">The sequence shown here is derived from an EMBL/GenBank/DDBJ whole genome shotgun (WGS) entry which is preliminary data.</text>
</comment>
<name>A0A2W5MND6_ANCNO</name>
<dbReference type="EMBL" id="QFPN01000005">
    <property type="protein sequence ID" value="PZQ15030.1"/>
    <property type="molecule type" value="Genomic_DNA"/>
</dbReference>
<feature type="region of interest" description="Disordered" evidence="1">
    <location>
        <begin position="56"/>
        <end position="75"/>
    </location>
</feature>
<proteinExistence type="predicted"/>
<evidence type="ECO:0000256" key="1">
    <source>
        <dbReference type="SAM" id="MobiDB-lite"/>
    </source>
</evidence>
<evidence type="ECO:0000313" key="2">
    <source>
        <dbReference type="EMBL" id="PZQ15030.1"/>
    </source>
</evidence>
<dbReference type="Proteomes" id="UP000249577">
    <property type="component" value="Unassembled WGS sequence"/>
</dbReference>
<sequence length="75" mass="8084">MRLQKLEGEASPFEGRREEVADYVASMSDDLSRLSRRSGLTVLAYLLDMARLEAESAARTGGGEADPAARSKPGL</sequence>
<accession>A0A2W5MND6</accession>
<reference evidence="2 3" key="1">
    <citation type="submission" date="2017-08" db="EMBL/GenBank/DDBJ databases">
        <title>Infants hospitalized years apart are colonized by the same room-sourced microbial strains.</title>
        <authorList>
            <person name="Brooks B."/>
            <person name="Olm M.R."/>
            <person name="Firek B.A."/>
            <person name="Baker R."/>
            <person name="Thomas B.C."/>
            <person name="Morowitz M.J."/>
            <person name="Banfield J.F."/>
        </authorList>
    </citation>
    <scope>NUCLEOTIDE SEQUENCE [LARGE SCALE GENOMIC DNA]</scope>
    <source>
        <strain evidence="2">S2_005_003_R2_43</strain>
    </source>
</reference>
<evidence type="ECO:0000313" key="3">
    <source>
        <dbReference type="Proteomes" id="UP000249577"/>
    </source>
</evidence>